<dbReference type="InterPro" id="IPR029069">
    <property type="entry name" value="HotDog_dom_sf"/>
</dbReference>
<evidence type="ECO:0000313" key="3">
    <source>
        <dbReference type="Proteomes" id="UP000185728"/>
    </source>
</evidence>
<reference evidence="2 3" key="1">
    <citation type="submission" date="2017-01" db="EMBL/GenBank/DDBJ databases">
        <authorList>
            <person name="Varghese N."/>
            <person name="Submissions S."/>
        </authorList>
    </citation>
    <scope>NUCLEOTIDE SEQUENCE [LARGE SCALE GENOMIC DNA]</scope>
    <source>
        <strain evidence="2 3">DSM 2061</strain>
    </source>
</reference>
<organism evidence="2 3">
    <name type="scientific">Zobellia uliginosa</name>
    <dbReference type="NCBI Taxonomy" id="143224"/>
    <lineage>
        <taxon>Bacteria</taxon>
        <taxon>Pseudomonadati</taxon>
        <taxon>Bacteroidota</taxon>
        <taxon>Flavobacteriia</taxon>
        <taxon>Flavobacteriales</taxon>
        <taxon>Flavobacteriaceae</taxon>
        <taxon>Zobellia</taxon>
    </lineage>
</organism>
<dbReference type="InterPro" id="IPR013114">
    <property type="entry name" value="FabA_FabZ"/>
</dbReference>
<dbReference type="SUPFAM" id="SSF54637">
    <property type="entry name" value="Thioesterase/thiol ester dehydrase-isomerase"/>
    <property type="match status" value="1"/>
</dbReference>
<sequence>MDHSHIIDQLPYAEPFLFVDELIAVDENGAKGNYTFCKDSYFYKGHFKDFPVTPGVILTECCAQIGLVCLGIFLLGPEASKGVEIGLSSTQMEFLLPVFPNEKVSVSSQKIYFRFNKLKCSVKMHNSQGKLVCKGEISGMLKTHTYA</sequence>
<accession>A0ABY1KVS1</accession>
<keyword evidence="1" id="KW-0456">Lyase</keyword>
<evidence type="ECO:0000313" key="2">
    <source>
        <dbReference type="EMBL" id="SIS70787.1"/>
    </source>
</evidence>
<dbReference type="EMBL" id="FTOB01000003">
    <property type="protein sequence ID" value="SIS70787.1"/>
    <property type="molecule type" value="Genomic_DNA"/>
</dbReference>
<dbReference type="Proteomes" id="UP000185728">
    <property type="component" value="Unassembled WGS sequence"/>
</dbReference>
<dbReference type="Pfam" id="PF07977">
    <property type="entry name" value="FabA"/>
    <property type="match status" value="1"/>
</dbReference>
<dbReference type="PANTHER" id="PTHR30272:SF1">
    <property type="entry name" value="3-HYDROXYACYL-[ACYL-CARRIER-PROTEIN] DEHYDRATASE"/>
    <property type="match status" value="1"/>
</dbReference>
<proteinExistence type="predicted"/>
<name>A0ABY1KVS1_9FLAO</name>
<evidence type="ECO:0000256" key="1">
    <source>
        <dbReference type="ARBA" id="ARBA00023239"/>
    </source>
</evidence>
<dbReference type="RefSeq" id="WP_076455272.1">
    <property type="nucleotide sequence ID" value="NZ_FTOB01000003.1"/>
</dbReference>
<gene>
    <name evidence="2" type="ORF">SAMN05421766_103517</name>
</gene>
<dbReference type="PANTHER" id="PTHR30272">
    <property type="entry name" value="3-HYDROXYACYL-[ACYL-CARRIER-PROTEIN] DEHYDRATASE"/>
    <property type="match status" value="1"/>
</dbReference>
<dbReference type="Gene3D" id="3.10.129.10">
    <property type="entry name" value="Hotdog Thioesterase"/>
    <property type="match status" value="1"/>
</dbReference>
<comment type="caution">
    <text evidence="2">The sequence shown here is derived from an EMBL/GenBank/DDBJ whole genome shotgun (WGS) entry which is preliminary data.</text>
</comment>
<keyword evidence="3" id="KW-1185">Reference proteome</keyword>
<protein>
    <submittedName>
        <fullName evidence="2">3-hydroxyacyl-[acyl-carrier-protein] dehydratase</fullName>
    </submittedName>
</protein>